<evidence type="ECO:0000256" key="1">
    <source>
        <dbReference type="ARBA" id="ARBA00004651"/>
    </source>
</evidence>
<keyword evidence="3" id="KW-1003">Cell membrane</keyword>
<dbReference type="PANTHER" id="PTHR43744:SF12">
    <property type="entry name" value="ABC TRANSPORTER PERMEASE PROTEIN MG189-RELATED"/>
    <property type="match status" value="1"/>
</dbReference>
<feature type="transmembrane region" description="Helical" evidence="7">
    <location>
        <begin position="181"/>
        <end position="204"/>
    </location>
</feature>
<dbReference type="PANTHER" id="PTHR43744">
    <property type="entry name" value="ABC TRANSPORTER PERMEASE PROTEIN MG189-RELATED-RELATED"/>
    <property type="match status" value="1"/>
</dbReference>
<reference evidence="10" key="1">
    <citation type="journal article" date="2019" name="Int. J. Syst. Evol. Microbiol.">
        <title>The Global Catalogue of Microorganisms (GCM) 10K type strain sequencing project: providing services to taxonomists for standard genome sequencing and annotation.</title>
        <authorList>
            <consortium name="The Broad Institute Genomics Platform"/>
            <consortium name="The Broad Institute Genome Sequencing Center for Infectious Disease"/>
            <person name="Wu L."/>
            <person name="Ma J."/>
        </authorList>
    </citation>
    <scope>NUCLEOTIDE SEQUENCE [LARGE SCALE GENOMIC DNA]</scope>
    <source>
        <strain evidence="10">CGMCC 4.7289</strain>
    </source>
</reference>
<evidence type="ECO:0000256" key="7">
    <source>
        <dbReference type="RuleBase" id="RU363032"/>
    </source>
</evidence>
<feature type="transmembrane region" description="Helical" evidence="7">
    <location>
        <begin position="142"/>
        <end position="160"/>
    </location>
</feature>
<keyword evidence="10" id="KW-1185">Reference proteome</keyword>
<dbReference type="Proteomes" id="UP001595816">
    <property type="component" value="Unassembled WGS sequence"/>
</dbReference>
<dbReference type="EMBL" id="JBHSAY010000020">
    <property type="protein sequence ID" value="MFC4135241.1"/>
    <property type="molecule type" value="Genomic_DNA"/>
</dbReference>
<feature type="transmembrane region" description="Helical" evidence="7">
    <location>
        <begin position="106"/>
        <end position="130"/>
    </location>
</feature>
<evidence type="ECO:0000313" key="9">
    <source>
        <dbReference type="EMBL" id="MFC4135241.1"/>
    </source>
</evidence>
<proteinExistence type="inferred from homology"/>
<evidence type="ECO:0000256" key="5">
    <source>
        <dbReference type="ARBA" id="ARBA00022989"/>
    </source>
</evidence>
<keyword evidence="2 7" id="KW-0813">Transport</keyword>
<protein>
    <submittedName>
        <fullName evidence="9">Carbohydrate ABC transporter permease</fullName>
    </submittedName>
</protein>
<accession>A0ABV8LW22</accession>
<dbReference type="Pfam" id="PF00528">
    <property type="entry name" value="BPD_transp_1"/>
    <property type="match status" value="1"/>
</dbReference>
<dbReference type="Gene3D" id="1.10.3720.10">
    <property type="entry name" value="MetI-like"/>
    <property type="match status" value="1"/>
</dbReference>
<feature type="transmembrane region" description="Helical" evidence="7">
    <location>
        <begin position="239"/>
        <end position="260"/>
    </location>
</feature>
<keyword evidence="5 7" id="KW-1133">Transmembrane helix</keyword>
<evidence type="ECO:0000259" key="8">
    <source>
        <dbReference type="PROSITE" id="PS50928"/>
    </source>
</evidence>
<evidence type="ECO:0000256" key="2">
    <source>
        <dbReference type="ARBA" id="ARBA00022448"/>
    </source>
</evidence>
<sequence length="274" mass="30160">MSSTRSRWLRAAVAALLMVGAVVVSIPFLWMLSGSVKPESEVLDIPPTLWPQEFTWSNYTELFTSLDFGVYLKNTLIVVVLSFIGLLLRAMAGYGFAKFDFPGKNAVYVIVLATMMIPDQVTMIPTYLILNAMGLTNTLTGVVLPGLVSAFNIFLFRQFFTTIPNELLEAARLDGAGEIRTFVRVVLPVSGPILAIQAILTFIASWNSFLWPLIVATDQEKYTLSVGLALLEGQYSSNYGVLMAGAAVMVLPVLVVFVFCQRYIVRGFMMSGLK</sequence>
<dbReference type="SUPFAM" id="SSF161098">
    <property type="entry name" value="MetI-like"/>
    <property type="match status" value="1"/>
</dbReference>
<dbReference type="InterPro" id="IPR035906">
    <property type="entry name" value="MetI-like_sf"/>
</dbReference>
<organism evidence="9 10">
    <name type="scientific">Hamadaea flava</name>
    <dbReference type="NCBI Taxonomy" id="1742688"/>
    <lineage>
        <taxon>Bacteria</taxon>
        <taxon>Bacillati</taxon>
        <taxon>Actinomycetota</taxon>
        <taxon>Actinomycetes</taxon>
        <taxon>Micromonosporales</taxon>
        <taxon>Micromonosporaceae</taxon>
        <taxon>Hamadaea</taxon>
    </lineage>
</organism>
<keyword evidence="6 7" id="KW-0472">Membrane</keyword>
<dbReference type="PROSITE" id="PS50928">
    <property type="entry name" value="ABC_TM1"/>
    <property type="match status" value="1"/>
</dbReference>
<feature type="transmembrane region" description="Helical" evidence="7">
    <location>
        <begin position="12"/>
        <end position="32"/>
    </location>
</feature>
<dbReference type="RefSeq" id="WP_253763116.1">
    <property type="nucleotide sequence ID" value="NZ_JAMZDZ010000001.1"/>
</dbReference>
<comment type="caution">
    <text evidence="9">The sequence shown here is derived from an EMBL/GenBank/DDBJ whole genome shotgun (WGS) entry which is preliminary data.</text>
</comment>
<evidence type="ECO:0000256" key="3">
    <source>
        <dbReference type="ARBA" id="ARBA00022475"/>
    </source>
</evidence>
<comment type="subcellular location">
    <subcellularLocation>
        <location evidence="1 7">Cell membrane</location>
        <topology evidence="1 7">Multi-pass membrane protein</topology>
    </subcellularLocation>
</comment>
<dbReference type="CDD" id="cd06261">
    <property type="entry name" value="TM_PBP2"/>
    <property type="match status" value="1"/>
</dbReference>
<gene>
    <name evidence="9" type="ORF">ACFOZ4_31915</name>
</gene>
<comment type="similarity">
    <text evidence="7">Belongs to the binding-protein-dependent transport system permease family.</text>
</comment>
<keyword evidence="4 7" id="KW-0812">Transmembrane</keyword>
<dbReference type="InterPro" id="IPR000515">
    <property type="entry name" value="MetI-like"/>
</dbReference>
<evidence type="ECO:0000256" key="4">
    <source>
        <dbReference type="ARBA" id="ARBA00022692"/>
    </source>
</evidence>
<evidence type="ECO:0000313" key="10">
    <source>
        <dbReference type="Proteomes" id="UP001595816"/>
    </source>
</evidence>
<feature type="transmembrane region" description="Helical" evidence="7">
    <location>
        <begin position="75"/>
        <end position="94"/>
    </location>
</feature>
<name>A0ABV8LW22_9ACTN</name>
<feature type="domain" description="ABC transmembrane type-1" evidence="8">
    <location>
        <begin position="71"/>
        <end position="260"/>
    </location>
</feature>
<evidence type="ECO:0000256" key="6">
    <source>
        <dbReference type="ARBA" id="ARBA00023136"/>
    </source>
</evidence>